<evidence type="ECO:0000256" key="1">
    <source>
        <dbReference type="SAM" id="MobiDB-lite"/>
    </source>
</evidence>
<accession>A0A369JTM5</accession>
<dbReference type="Proteomes" id="UP000076154">
    <property type="component" value="Unassembled WGS sequence"/>
</dbReference>
<dbReference type="InParanoid" id="A0A369JTM5"/>
<reference evidence="2" key="1">
    <citation type="submission" date="2018-04" db="EMBL/GenBank/DDBJ databases">
        <title>Whole genome sequencing of Hypsizygus marmoreus.</title>
        <authorList>
            <person name="Choi I.-G."/>
            <person name="Min B."/>
            <person name="Kim J.-G."/>
            <person name="Kim S."/>
            <person name="Oh Y.-L."/>
            <person name="Kong W.-S."/>
            <person name="Park H."/>
            <person name="Jeong J."/>
            <person name="Song E.-S."/>
        </authorList>
    </citation>
    <scope>NUCLEOTIDE SEQUENCE [LARGE SCALE GENOMIC DNA]</scope>
    <source>
        <strain evidence="2">51987-8</strain>
    </source>
</reference>
<dbReference type="AlphaFoldDB" id="A0A369JTM5"/>
<protein>
    <submittedName>
        <fullName evidence="2">Uncharacterized protein</fullName>
    </submittedName>
</protein>
<keyword evidence="3" id="KW-1185">Reference proteome</keyword>
<organism evidence="2 3">
    <name type="scientific">Hypsizygus marmoreus</name>
    <name type="common">White beech mushroom</name>
    <name type="synonym">Agaricus marmoreus</name>
    <dbReference type="NCBI Taxonomy" id="39966"/>
    <lineage>
        <taxon>Eukaryota</taxon>
        <taxon>Fungi</taxon>
        <taxon>Dikarya</taxon>
        <taxon>Basidiomycota</taxon>
        <taxon>Agaricomycotina</taxon>
        <taxon>Agaricomycetes</taxon>
        <taxon>Agaricomycetidae</taxon>
        <taxon>Agaricales</taxon>
        <taxon>Tricholomatineae</taxon>
        <taxon>Lyophyllaceae</taxon>
        <taxon>Hypsizygus</taxon>
    </lineage>
</organism>
<evidence type="ECO:0000313" key="3">
    <source>
        <dbReference type="Proteomes" id="UP000076154"/>
    </source>
</evidence>
<name>A0A369JTM5_HYPMA</name>
<evidence type="ECO:0000313" key="2">
    <source>
        <dbReference type="EMBL" id="RDB22086.1"/>
    </source>
</evidence>
<comment type="caution">
    <text evidence="2">The sequence shown here is derived from an EMBL/GenBank/DDBJ whole genome shotgun (WGS) entry which is preliminary data.</text>
</comment>
<feature type="region of interest" description="Disordered" evidence="1">
    <location>
        <begin position="190"/>
        <end position="209"/>
    </location>
</feature>
<sequence length="375" mass="40757">MHATRGIRRPSAVHLTLPLVDRHSHAFGGPSSDDDDVEETLLTVPNSRWTMSAGPKSSASMYSQDSYTISPPVFRENKVDRRRFAIAISPSQEVPWIQPGPSLKTPSSGQIFLLDLKRSTVELTTNDASSIKSTEGVVVGQGEAEEKAQEKIVGEITEVKATKDTGNVKANMKKLRISSKVLGRMLTRLSAHSSSHNGTEGSTSEEQPLLPVGPPPQILLSLPSPSLNFSLQEKIRTPKSGSDNLSFMPKNRATLPSTWKPHRPPSPLPKMLRKKHKRATSSLSHLAVASPPPPLPTRPLPFRPNHLAPSVTSRTPETMHPAYASFSTALRSPTGFAQAVHDDPWADLQMRLKARALKTATYAIHDGGIISPTST</sequence>
<feature type="region of interest" description="Disordered" evidence="1">
    <location>
        <begin position="237"/>
        <end position="271"/>
    </location>
</feature>
<dbReference type="OrthoDB" id="3032815at2759"/>
<gene>
    <name evidence="2" type="ORF">Hypma_011109</name>
</gene>
<dbReference type="EMBL" id="LUEZ02000053">
    <property type="protein sequence ID" value="RDB22086.1"/>
    <property type="molecule type" value="Genomic_DNA"/>
</dbReference>
<feature type="compositionally biased region" description="Polar residues" evidence="1">
    <location>
        <begin position="190"/>
        <end position="206"/>
    </location>
</feature>
<proteinExistence type="predicted"/>